<dbReference type="Gene3D" id="3.10.20.90">
    <property type="entry name" value="Phosphatidylinositol 3-kinase Catalytic Subunit, Chain A, domain 1"/>
    <property type="match status" value="1"/>
</dbReference>
<feature type="compositionally biased region" description="Basic residues" evidence="1">
    <location>
        <begin position="493"/>
        <end position="505"/>
    </location>
</feature>
<feature type="compositionally biased region" description="Polar residues" evidence="1">
    <location>
        <begin position="324"/>
        <end position="333"/>
    </location>
</feature>
<dbReference type="FunFam" id="3.10.20.90:FF:000278">
    <property type="entry name" value="serine-rich adhesin for platelets"/>
    <property type="match status" value="1"/>
</dbReference>
<sequence length="664" mass="74633">MPRPPPHPCLGWPSHPCLGGALHPCLGRPSHPCLGRASHPCLSQASHPCLGRPSHPCLGGPSHPCLGWPSHPCLGRPLHPYLGRPSHPCRSGLTWQRFNRLQHPRDRVSAGLRIHASARLPSVPQPEFPSVPRPAFASMPRPPPHPCLGGPLHPYLGRPSHPCRSGLTRHKGVPYCHVPCYGALFGPQLYGHGTRVESHTSFGKVENKSGAKNMPRSHLESKLKIFNQYYDGRSGEIRCREVNIELFELIFSNYLLPLHEFYELFLFQVNGRLVLEGSLRIYWGVSGVIHLKEDVDQRTVVTVRKRNSHRFSGINGFGPKHNGSVDQTASNGTIDKKPESPTADELQNLAGKCLTLPSKLDLKNLQWNELDDLLQVERQVSDGDRIFQTMPCQLPSAGKSKSPSSSENNTNDNSPLTPMDPGTSSTDVYSESLDSTLEGAGEEREPRPRSFDRSQSNPENLAAASIGLTDSEDESTRSEATSLPKKRGDAAIRRRPGARRKRGTKLKRRCSINGHFYDRETSFFTPPFGSQMSVWVTSLVSTQEVINLMLDKYKVDSKPEFFALFIVRDNGEQRMLKDDEYPLVTRVMLGPHEDVAKLYLMDRTTTDEITPEVAQFLNLSMFECNAILERFNSEQAREERRVQIKYRELKKRIKQRMEDLKVRL</sequence>
<evidence type="ECO:0008006" key="6">
    <source>
        <dbReference type="Google" id="ProtNLM"/>
    </source>
</evidence>
<feature type="compositionally biased region" description="Basic and acidic residues" evidence="1">
    <location>
        <begin position="441"/>
        <end position="452"/>
    </location>
</feature>
<dbReference type="SUPFAM" id="SSF54236">
    <property type="entry name" value="Ubiquitin-like"/>
    <property type="match status" value="1"/>
</dbReference>
<dbReference type="PANTHER" id="PTHR22738">
    <property type="entry name" value="RASSF"/>
    <property type="match status" value="1"/>
</dbReference>
<name>A0A6H5GRX6_9HEMI</name>
<feature type="domain" description="Ras-associating" evidence="2">
    <location>
        <begin position="513"/>
        <end position="605"/>
    </location>
</feature>
<dbReference type="OrthoDB" id="9976881at2759"/>
<dbReference type="CDD" id="cd01784">
    <property type="entry name" value="RA_RASSF2_like"/>
    <property type="match status" value="1"/>
</dbReference>
<feature type="domain" description="SARAH" evidence="3">
    <location>
        <begin position="613"/>
        <end position="660"/>
    </location>
</feature>
<dbReference type="PROSITE" id="PS50951">
    <property type="entry name" value="SARAH"/>
    <property type="match status" value="1"/>
</dbReference>
<reference evidence="4 5" key="1">
    <citation type="submission" date="2020-02" db="EMBL/GenBank/DDBJ databases">
        <authorList>
            <person name="Ferguson B K."/>
        </authorList>
    </citation>
    <scope>NUCLEOTIDE SEQUENCE [LARGE SCALE GENOMIC DNA]</scope>
</reference>
<evidence type="ECO:0000259" key="3">
    <source>
        <dbReference type="PROSITE" id="PS50951"/>
    </source>
</evidence>
<feature type="compositionally biased region" description="Low complexity" evidence="1">
    <location>
        <begin position="395"/>
        <end position="406"/>
    </location>
</feature>
<evidence type="ECO:0000259" key="2">
    <source>
        <dbReference type="PROSITE" id="PS50200"/>
    </source>
</evidence>
<dbReference type="InterPro" id="IPR033614">
    <property type="entry name" value="RASSF1-6"/>
</dbReference>
<evidence type="ECO:0000313" key="4">
    <source>
        <dbReference type="EMBL" id="CAB0004349.1"/>
    </source>
</evidence>
<dbReference type="PANTHER" id="PTHR22738:SF15">
    <property type="entry name" value="LD40758P"/>
    <property type="match status" value="1"/>
</dbReference>
<dbReference type="EMBL" id="CADCXU010014872">
    <property type="protein sequence ID" value="CAB0004349.1"/>
    <property type="molecule type" value="Genomic_DNA"/>
</dbReference>
<keyword evidence="5" id="KW-1185">Reference proteome</keyword>
<dbReference type="InterPro" id="IPR000159">
    <property type="entry name" value="RA_dom"/>
</dbReference>
<evidence type="ECO:0000256" key="1">
    <source>
        <dbReference type="SAM" id="MobiDB-lite"/>
    </source>
</evidence>
<proteinExistence type="predicted"/>
<dbReference type="CDD" id="cd21886">
    <property type="entry name" value="SARAH_RASSF2-like"/>
    <property type="match status" value="1"/>
</dbReference>
<dbReference type="SMART" id="SM00314">
    <property type="entry name" value="RA"/>
    <property type="match status" value="1"/>
</dbReference>
<feature type="compositionally biased region" description="Polar residues" evidence="1">
    <location>
        <begin position="407"/>
        <end position="435"/>
    </location>
</feature>
<dbReference type="Proteomes" id="UP000479000">
    <property type="component" value="Unassembled WGS sequence"/>
</dbReference>
<organism evidence="4 5">
    <name type="scientific">Nesidiocoris tenuis</name>
    <dbReference type="NCBI Taxonomy" id="355587"/>
    <lineage>
        <taxon>Eukaryota</taxon>
        <taxon>Metazoa</taxon>
        <taxon>Ecdysozoa</taxon>
        <taxon>Arthropoda</taxon>
        <taxon>Hexapoda</taxon>
        <taxon>Insecta</taxon>
        <taxon>Pterygota</taxon>
        <taxon>Neoptera</taxon>
        <taxon>Paraneoptera</taxon>
        <taxon>Hemiptera</taxon>
        <taxon>Heteroptera</taxon>
        <taxon>Panheteroptera</taxon>
        <taxon>Cimicomorpha</taxon>
        <taxon>Miridae</taxon>
        <taxon>Dicyphina</taxon>
        <taxon>Nesidiocoris</taxon>
    </lineage>
</organism>
<dbReference type="AlphaFoldDB" id="A0A6H5GRX6"/>
<feature type="region of interest" description="Disordered" evidence="1">
    <location>
        <begin position="312"/>
        <end position="343"/>
    </location>
</feature>
<dbReference type="GO" id="GO:0007165">
    <property type="term" value="P:signal transduction"/>
    <property type="evidence" value="ECO:0007669"/>
    <property type="project" value="InterPro"/>
</dbReference>
<dbReference type="PROSITE" id="PS50200">
    <property type="entry name" value="RA"/>
    <property type="match status" value="1"/>
</dbReference>
<protein>
    <recommendedName>
        <fullName evidence="6">Ras-associating domain-containing protein</fullName>
    </recommendedName>
</protein>
<dbReference type="Pfam" id="PF00788">
    <property type="entry name" value="RA"/>
    <property type="match status" value="1"/>
</dbReference>
<accession>A0A6H5GRX6</accession>
<dbReference type="InterPro" id="IPR029071">
    <property type="entry name" value="Ubiquitin-like_domsf"/>
</dbReference>
<evidence type="ECO:0000313" key="5">
    <source>
        <dbReference type="Proteomes" id="UP000479000"/>
    </source>
</evidence>
<dbReference type="InterPro" id="IPR011524">
    <property type="entry name" value="SARAH_dom"/>
</dbReference>
<feature type="region of interest" description="Disordered" evidence="1">
    <location>
        <begin position="390"/>
        <end position="505"/>
    </location>
</feature>
<gene>
    <name evidence="4" type="ORF">NTEN_LOCUS9826</name>
</gene>